<feature type="transmembrane region" description="Helical" evidence="2">
    <location>
        <begin position="35"/>
        <end position="55"/>
    </location>
</feature>
<feature type="transmembrane region" description="Helical" evidence="2">
    <location>
        <begin position="250"/>
        <end position="268"/>
    </location>
</feature>
<keyword evidence="4" id="KW-1185">Reference proteome</keyword>
<evidence type="ECO:0000256" key="1">
    <source>
        <dbReference type="SAM" id="MobiDB-lite"/>
    </source>
</evidence>
<keyword evidence="2" id="KW-0472">Membrane</keyword>
<comment type="caution">
    <text evidence="3">The sequence shown here is derived from an EMBL/GenBank/DDBJ whole genome shotgun (WGS) entry which is preliminary data.</text>
</comment>
<evidence type="ECO:0000313" key="4">
    <source>
        <dbReference type="Proteomes" id="UP001175261"/>
    </source>
</evidence>
<name>A0AA39L7X3_SARSR</name>
<dbReference type="Proteomes" id="UP001175261">
    <property type="component" value="Unassembled WGS sequence"/>
</dbReference>
<reference evidence="3" key="1">
    <citation type="submission" date="2022-10" db="EMBL/GenBank/DDBJ databases">
        <title>Determination and structural analysis of whole genome sequence of Sarocladium strictum F4-1.</title>
        <authorList>
            <person name="Hu L."/>
            <person name="Jiang Y."/>
        </authorList>
    </citation>
    <scope>NUCLEOTIDE SEQUENCE</scope>
    <source>
        <strain evidence="3">F4-1</strain>
    </source>
</reference>
<feature type="transmembrane region" description="Helical" evidence="2">
    <location>
        <begin position="214"/>
        <end position="238"/>
    </location>
</feature>
<keyword evidence="2" id="KW-1133">Transmembrane helix</keyword>
<organism evidence="3 4">
    <name type="scientific">Sarocladium strictum</name>
    <name type="common">Black bundle disease fungus</name>
    <name type="synonym">Acremonium strictum</name>
    <dbReference type="NCBI Taxonomy" id="5046"/>
    <lineage>
        <taxon>Eukaryota</taxon>
        <taxon>Fungi</taxon>
        <taxon>Dikarya</taxon>
        <taxon>Ascomycota</taxon>
        <taxon>Pezizomycotina</taxon>
        <taxon>Sordariomycetes</taxon>
        <taxon>Hypocreomycetidae</taxon>
        <taxon>Hypocreales</taxon>
        <taxon>Sarocladiaceae</taxon>
        <taxon>Sarocladium</taxon>
    </lineage>
</organism>
<feature type="transmembrane region" description="Helical" evidence="2">
    <location>
        <begin position="376"/>
        <end position="395"/>
    </location>
</feature>
<evidence type="ECO:0008006" key="5">
    <source>
        <dbReference type="Google" id="ProtNLM"/>
    </source>
</evidence>
<feature type="region of interest" description="Disordered" evidence="1">
    <location>
        <begin position="70"/>
        <end position="93"/>
    </location>
</feature>
<sequence length="988" mass="111887">MARGLSAHLPAICALLSFSYISQTLERHSLTGRPRLSSALILIFSGALCFLASLFSKWLPGAQGRFDGQQRGGRYSALPSASGAKASPVPMPPRPRRLSLPMLVFCIIVRLETFHRVNYQQQCSVPGIESFLCVLLWAYETLSNSRRLALAVPDDFDDPWRSIFTDISEWLGEPRQTLIMSGIAVSTFSLGTYFSVGQVMKSTYFCFTSIDSGAWVVTLQVVGMFFDALIIIMFWRMLTWSRTTKLKLRALGSTLVLSSVSMALVWSGHRIFRGSRPLEVAFGSLYGFDIAIDSIIFAVLAMSSALWVCDSAIIVPSCVLTIFVGLWASVNNVSQLGNWEQLSRSRVLLPPALILAGFTWFSYVSDAKTFMFFKRIHVIFLLTVFLITVTIYSLFRHAPTFQRHPLSDLIYKAHVEEDRWLKQVKTSRDLPVAVQAYQDRHEGRKPPPYFHEWYKLAKSTVMVDEFRQIDRDLAPFHRVPAKYLRQRIRIMSDVPGIATIIIKSGEVSHKDTGDKKTDSELDELVRIISTFSKFLPNMIIPINLSSMPRVLPSWNEAQSTARVDLSTVVDFLQSRSSVEGIGADESKREGGSDQISLLSARDLQDMHLAACPPTSRSRTSPHWRISDFCFACARRHSKGPIMTKWDKSLEICHQPDIYHLHGFFMATPEATPFKELLPLFSPSKMDGFSDILFPLPSTVAHGTDSAKSFWDRKSELYWRGKVGEHTLDSQALRGSHKIRLMHLVTEPEPDEEMTMVLPLPGMVEEKNQDQNKKKGRKKAKDEFGYERVLAKDSRNISSFNLQLEQNGPCLDPVCAIAKETFSVATQSEPSEPFEHRYILLTDEENGPPQDVIGVLKSESVPFLSTTFRTWYTERLIPWLHFVPIDTRFQALHTTITYFTGTEGRPALNGRDTKLEDHLNDAKWIANQGRKWADTALGQKDLKVYMFRLLLEWGRLIDDERDKIGFWQDSDGELQSSGWTPVQQESIAS</sequence>
<keyword evidence="2" id="KW-0812">Transmembrane</keyword>
<gene>
    <name evidence="3" type="ORF">NLU13_5452</name>
</gene>
<dbReference type="PANTHER" id="PTHR12203:SF35">
    <property type="entry name" value="PROTEIN O-GLUCOSYLTRANSFERASE 1"/>
    <property type="match status" value="1"/>
</dbReference>
<accession>A0AA39L7X3</accession>
<dbReference type="AlphaFoldDB" id="A0AA39L7X3"/>
<feature type="transmembrane region" description="Helical" evidence="2">
    <location>
        <begin position="347"/>
        <end position="364"/>
    </location>
</feature>
<evidence type="ECO:0000256" key="2">
    <source>
        <dbReference type="SAM" id="Phobius"/>
    </source>
</evidence>
<feature type="transmembrane region" description="Helical" evidence="2">
    <location>
        <begin position="177"/>
        <end position="194"/>
    </location>
</feature>
<feature type="transmembrane region" description="Helical" evidence="2">
    <location>
        <begin position="280"/>
        <end position="300"/>
    </location>
</feature>
<evidence type="ECO:0000313" key="3">
    <source>
        <dbReference type="EMBL" id="KAK0387139.1"/>
    </source>
</evidence>
<dbReference type="InterPro" id="IPR051091">
    <property type="entry name" value="O-Glucosyltr/Glycosyltrsf_90"/>
</dbReference>
<protein>
    <recommendedName>
        <fullName evidence="5">Glycosyl transferase CAP10 domain-containing protein</fullName>
    </recommendedName>
</protein>
<feature type="transmembrane region" description="Helical" evidence="2">
    <location>
        <begin position="307"/>
        <end position="327"/>
    </location>
</feature>
<dbReference type="EMBL" id="JAPDFR010000004">
    <property type="protein sequence ID" value="KAK0387139.1"/>
    <property type="molecule type" value="Genomic_DNA"/>
</dbReference>
<proteinExistence type="predicted"/>
<dbReference type="PANTHER" id="PTHR12203">
    <property type="entry name" value="KDEL LYS-ASP-GLU-LEU CONTAINING - RELATED"/>
    <property type="match status" value="1"/>
</dbReference>